<comment type="caution">
    <text evidence="1">The sequence shown here is derived from an EMBL/GenBank/DDBJ whole genome shotgun (WGS) entry which is preliminary data.</text>
</comment>
<reference evidence="1 2" key="1">
    <citation type="journal article" date="2014" name="Antonie Van Leeuwenhoek">
        <title>Roseivivax atlanticus sp. nov., isolated from surface seawater of the Atlantic Ocean.</title>
        <authorList>
            <person name="Li G."/>
            <person name="Lai Q."/>
            <person name="Liu X."/>
            <person name="Sun F."/>
            <person name="Shao Z."/>
        </authorList>
    </citation>
    <scope>NUCLEOTIDE SEQUENCE [LARGE SCALE GENOMIC DNA]</scope>
    <source>
        <strain evidence="1 2">22II-s10s</strain>
    </source>
</reference>
<organism evidence="1 2">
    <name type="scientific">Roseivivax marinus</name>
    <dbReference type="NCBI Taxonomy" id="1379903"/>
    <lineage>
        <taxon>Bacteria</taxon>
        <taxon>Pseudomonadati</taxon>
        <taxon>Pseudomonadota</taxon>
        <taxon>Alphaproteobacteria</taxon>
        <taxon>Rhodobacterales</taxon>
        <taxon>Roseobacteraceae</taxon>
        <taxon>Roseivivax</taxon>
    </lineage>
</organism>
<dbReference type="EMBL" id="AQQW01000018">
    <property type="protein sequence ID" value="ETW11005.1"/>
    <property type="molecule type" value="Genomic_DNA"/>
</dbReference>
<proteinExistence type="predicted"/>
<dbReference type="AlphaFoldDB" id="W4HG95"/>
<accession>W4HG95</accession>
<name>W4HG95_9RHOB</name>
<protein>
    <submittedName>
        <fullName evidence="1">Uncharacterized protein</fullName>
    </submittedName>
</protein>
<keyword evidence="2" id="KW-1185">Reference proteome</keyword>
<evidence type="ECO:0000313" key="2">
    <source>
        <dbReference type="Proteomes" id="UP000019063"/>
    </source>
</evidence>
<dbReference type="Proteomes" id="UP000019063">
    <property type="component" value="Unassembled WGS sequence"/>
</dbReference>
<gene>
    <name evidence="1" type="ORF">ATO8_19329</name>
</gene>
<evidence type="ECO:0000313" key="1">
    <source>
        <dbReference type="EMBL" id="ETW11005.1"/>
    </source>
</evidence>
<sequence length="84" mass="9595">MISNVVIWSLLGLLPRDHLPLSALAFVERNEAAGLPLRKKLPHRTQTVSLISVIINILRRRVVEVSRYFRHPQLTSNAERQGMT</sequence>